<accession>A0A811USP5</accession>
<protein>
    <submittedName>
        <fullName evidence="1">(Mediterranean fruit fly) hypothetical protein</fullName>
    </submittedName>
</protein>
<dbReference type="Proteomes" id="UP000606786">
    <property type="component" value="Unassembled WGS sequence"/>
</dbReference>
<evidence type="ECO:0000313" key="1">
    <source>
        <dbReference type="EMBL" id="CAD7000965.1"/>
    </source>
</evidence>
<reference evidence="1" key="1">
    <citation type="submission" date="2020-11" db="EMBL/GenBank/DDBJ databases">
        <authorList>
            <person name="Whitehead M."/>
        </authorList>
    </citation>
    <scope>NUCLEOTIDE SEQUENCE</scope>
    <source>
        <strain evidence="1">EGII</strain>
    </source>
</reference>
<proteinExistence type="predicted"/>
<gene>
    <name evidence="1" type="ORF">CCAP1982_LOCUS9438</name>
</gene>
<comment type="caution">
    <text evidence="1">The sequence shown here is derived from an EMBL/GenBank/DDBJ whole genome shotgun (WGS) entry which is preliminary data.</text>
</comment>
<dbReference type="EMBL" id="CAJHJT010000023">
    <property type="protein sequence ID" value="CAD7000965.1"/>
    <property type="molecule type" value="Genomic_DNA"/>
</dbReference>
<organism evidence="1 2">
    <name type="scientific">Ceratitis capitata</name>
    <name type="common">Mediterranean fruit fly</name>
    <name type="synonym">Tephritis capitata</name>
    <dbReference type="NCBI Taxonomy" id="7213"/>
    <lineage>
        <taxon>Eukaryota</taxon>
        <taxon>Metazoa</taxon>
        <taxon>Ecdysozoa</taxon>
        <taxon>Arthropoda</taxon>
        <taxon>Hexapoda</taxon>
        <taxon>Insecta</taxon>
        <taxon>Pterygota</taxon>
        <taxon>Neoptera</taxon>
        <taxon>Endopterygota</taxon>
        <taxon>Diptera</taxon>
        <taxon>Brachycera</taxon>
        <taxon>Muscomorpha</taxon>
        <taxon>Tephritoidea</taxon>
        <taxon>Tephritidae</taxon>
        <taxon>Ceratitis</taxon>
        <taxon>Ceratitis</taxon>
    </lineage>
</organism>
<evidence type="ECO:0000313" key="2">
    <source>
        <dbReference type="Proteomes" id="UP000606786"/>
    </source>
</evidence>
<name>A0A811USP5_CERCA</name>
<dbReference type="AlphaFoldDB" id="A0A811USP5"/>
<sequence>MFVSKCKCEAMNAMAQEAESIMAISLFQQSSTFQCFAIPANNVHWPNANAIIQAVVSAAIVSKRCSIQIIILLLGLLEDLELSIEPFDALPCPSSGMPKASKSIGPDRICMLLLRQL</sequence>
<keyword evidence="2" id="KW-1185">Reference proteome</keyword>